<evidence type="ECO:0000313" key="3">
    <source>
        <dbReference type="Proteomes" id="UP000270411"/>
    </source>
</evidence>
<dbReference type="OrthoDB" id="5679339at2"/>
<dbReference type="GO" id="GO:0003677">
    <property type="term" value="F:DNA binding"/>
    <property type="evidence" value="ECO:0007669"/>
    <property type="project" value="InterPro"/>
</dbReference>
<dbReference type="Gene3D" id="1.10.260.40">
    <property type="entry name" value="lambda repressor-like DNA-binding domains"/>
    <property type="match status" value="1"/>
</dbReference>
<dbReference type="InterPro" id="IPR001387">
    <property type="entry name" value="Cro/C1-type_HTH"/>
</dbReference>
<name>A0A3G8H0P0_9BURK</name>
<dbReference type="Pfam" id="PF01381">
    <property type="entry name" value="HTH_3"/>
    <property type="match status" value="1"/>
</dbReference>
<reference evidence="3" key="1">
    <citation type="submission" date="2018-11" db="EMBL/GenBank/DDBJ databases">
        <title>FDA dAtabase for Regulatory Grade micrObial Sequences (FDA-ARGOS): Supporting development and validation of Infectious Disease Dx tests.</title>
        <authorList>
            <person name="Goldberg B."/>
            <person name="Campos J."/>
            <person name="Tallon L."/>
            <person name="Sadzewicz L."/>
            <person name="Zhao X."/>
            <person name="Vavikolanu K."/>
            <person name="Mehta A."/>
            <person name="Aluvathingal J."/>
            <person name="Nadendla S."/>
            <person name="Geyer C."/>
            <person name="Nandy P."/>
            <person name="Yan Y."/>
            <person name="Sichtig H."/>
        </authorList>
    </citation>
    <scope>NUCLEOTIDE SEQUENCE [LARGE SCALE GENOMIC DNA]</scope>
    <source>
        <strain evidence="3">FDAARGOS_614</strain>
    </source>
</reference>
<dbReference type="KEGG" id="cpau:EHF44_10650"/>
<accession>A0A3G8H0P0</accession>
<dbReference type="RefSeq" id="WP_124683720.1">
    <property type="nucleotide sequence ID" value="NZ_CP033969.1"/>
</dbReference>
<dbReference type="SMART" id="SM00530">
    <property type="entry name" value="HTH_XRE"/>
    <property type="match status" value="1"/>
</dbReference>
<gene>
    <name evidence="2" type="ORF">EHF44_10650</name>
</gene>
<proteinExistence type="predicted"/>
<dbReference type="PROSITE" id="PS50943">
    <property type="entry name" value="HTH_CROC1"/>
    <property type="match status" value="1"/>
</dbReference>
<organism evidence="2 3">
    <name type="scientific">Cupriavidus pauculus</name>
    <dbReference type="NCBI Taxonomy" id="82633"/>
    <lineage>
        <taxon>Bacteria</taxon>
        <taxon>Pseudomonadati</taxon>
        <taxon>Pseudomonadota</taxon>
        <taxon>Betaproteobacteria</taxon>
        <taxon>Burkholderiales</taxon>
        <taxon>Burkholderiaceae</taxon>
        <taxon>Cupriavidus</taxon>
    </lineage>
</organism>
<evidence type="ECO:0000313" key="2">
    <source>
        <dbReference type="EMBL" id="AZG13869.1"/>
    </source>
</evidence>
<protein>
    <submittedName>
        <fullName evidence="2">Helix-turn-helix domain-containing protein</fullName>
    </submittedName>
</protein>
<dbReference type="InterPro" id="IPR010982">
    <property type="entry name" value="Lambda_DNA-bd_dom_sf"/>
</dbReference>
<feature type="domain" description="HTH cro/C1-type" evidence="1">
    <location>
        <begin position="55"/>
        <end position="108"/>
    </location>
</feature>
<dbReference type="Proteomes" id="UP000270411">
    <property type="component" value="Chromosome 1"/>
</dbReference>
<sequence>MDTPPNIQIIHDAQGKPAFVVIPYADYVSDRGADRDWVPNEVAHRLLVGGLSPARAWREHLNLTQKEVADRMGISQPGYAEMENGNGKMRKATRVKVASALGITPGQLNVIA</sequence>
<evidence type="ECO:0000259" key="1">
    <source>
        <dbReference type="PROSITE" id="PS50943"/>
    </source>
</evidence>
<dbReference type="EMBL" id="CP033969">
    <property type="protein sequence ID" value="AZG13869.1"/>
    <property type="molecule type" value="Genomic_DNA"/>
</dbReference>
<dbReference type="AlphaFoldDB" id="A0A3G8H0P0"/>
<dbReference type="CDD" id="cd00093">
    <property type="entry name" value="HTH_XRE"/>
    <property type="match status" value="1"/>
</dbReference>
<dbReference type="SUPFAM" id="SSF47413">
    <property type="entry name" value="lambda repressor-like DNA-binding domains"/>
    <property type="match status" value="1"/>
</dbReference>